<dbReference type="InterPro" id="IPR050157">
    <property type="entry name" value="PSI_iron-sulfur_center"/>
</dbReference>
<dbReference type="PROSITE" id="PS00198">
    <property type="entry name" value="4FE4S_FER_1"/>
    <property type="match status" value="1"/>
</dbReference>
<dbReference type="Pfam" id="PF13237">
    <property type="entry name" value="Fer4_10"/>
    <property type="match status" value="1"/>
</dbReference>
<evidence type="ECO:0000256" key="5">
    <source>
        <dbReference type="ARBA" id="ARBA00023004"/>
    </source>
</evidence>
<keyword evidence="3" id="KW-0004">4Fe-4S</keyword>
<organism evidence="8 9">
    <name type="scientific">Anaerotruncus colihominis</name>
    <dbReference type="NCBI Taxonomy" id="169435"/>
    <lineage>
        <taxon>Bacteria</taxon>
        <taxon>Bacillati</taxon>
        <taxon>Bacillota</taxon>
        <taxon>Clostridia</taxon>
        <taxon>Eubacteriales</taxon>
        <taxon>Oscillospiraceae</taxon>
        <taxon>Anaerotruncus</taxon>
    </lineage>
</organism>
<dbReference type="SUPFAM" id="SSF54862">
    <property type="entry name" value="4Fe-4S ferredoxins"/>
    <property type="match status" value="1"/>
</dbReference>
<evidence type="ECO:0000256" key="2">
    <source>
        <dbReference type="ARBA" id="ARBA00013529"/>
    </source>
</evidence>
<evidence type="ECO:0000256" key="6">
    <source>
        <dbReference type="ARBA" id="ARBA00023014"/>
    </source>
</evidence>
<feature type="domain" description="4Fe-4S ferredoxin-type" evidence="7">
    <location>
        <begin position="316"/>
        <end position="345"/>
    </location>
</feature>
<evidence type="ECO:0000256" key="1">
    <source>
        <dbReference type="ARBA" id="ARBA00003532"/>
    </source>
</evidence>
<dbReference type="Pfam" id="PF04015">
    <property type="entry name" value="DUF362"/>
    <property type="match status" value="1"/>
</dbReference>
<proteinExistence type="predicted"/>
<evidence type="ECO:0000313" key="8">
    <source>
        <dbReference type="EMBL" id="CUP27947.1"/>
    </source>
</evidence>
<dbReference type="GO" id="GO:0046872">
    <property type="term" value="F:metal ion binding"/>
    <property type="evidence" value="ECO:0007669"/>
    <property type="project" value="UniProtKB-KW"/>
</dbReference>
<dbReference type="AlphaFoldDB" id="A0A174LZ59"/>
<dbReference type="OrthoDB" id="9807879at2"/>
<dbReference type="InterPro" id="IPR017900">
    <property type="entry name" value="4Fe4S_Fe_S_CS"/>
</dbReference>
<gene>
    <name evidence="8" type="ORF">ERS852551_00284</name>
</gene>
<evidence type="ECO:0000313" key="9">
    <source>
        <dbReference type="Proteomes" id="UP000095765"/>
    </source>
</evidence>
<dbReference type="PROSITE" id="PS51379">
    <property type="entry name" value="4FE4S_FER_2"/>
    <property type="match status" value="2"/>
</dbReference>
<name>A0A174LZ59_9FIRM</name>
<comment type="function">
    <text evidence="1">Ferredoxins are iron-sulfur proteins that transfer electrons in a wide variety of metabolic reactions.</text>
</comment>
<sequence length="384" mass="41937">MSELSFLHTDSYNETDLQSAIQRHFELLNIQIAPDARVVIKPNLIMRCGPERAATTHPAIVEAVVRQLQAMGVRDITIADSPGGLYTPQLLAAAYAATGMETVAKQYGVKLNTTVGSRELRGADAALCRTFDIIDPVADADCVINLCKLKTHCMTMLSCGVKNLFGCIPGLLKPQLHYRFPDTDAFARMLIDLSLLVRPALTIVDAVMAMEGNGPTGGRARPLGFTAAARFDGLYALDLVMAHLIGLTPRYVPTVADAIGRGLCPRDWSQAVVLGDTLPPPFDDFLPPDSKRLDFTNNIPAPLAVLVRRIQPKLAPRPHVRPRDCVGCGRCAESCPAKTIQIKNKKAKINLSNCIHCFCCQEMCPVRAIDVHTVKLFHLFSKSR</sequence>
<evidence type="ECO:0000256" key="4">
    <source>
        <dbReference type="ARBA" id="ARBA00022723"/>
    </source>
</evidence>
<protein>
    <recommendedName>
        <fullName evidence="2">Ferredoxin</fullName>
    </recommendedName>
</protein>
<feature type="domain" description="4Fe-4S ferredoxin-type" evidence="7">
    <location>
        <begin position="346"/>
        <end position="374"/>
    </location>
</feature>
<keyword evidence="4" id="KW-0479">Metal-binding</keyword>
<evidence type="ECO:0000256" key="3">
    <source>
        <dbReference type="ARBA" id="ARBA00022485"/>
    </source>
</evidence>
<dbReference type="InterPro" id="IPR017896">
    <property type="entry name" value="4Fe4S_Fe-S-bd"/>
</dbReference>
<dbReference type="Gene3D" id="3.30.70.20">
    <property type="match status" value="1"/>
</dbReference>
<dbReference type="RefSeq" id="WP_055243848.1">
    <property type="nucleotide sequence ID" value="NZ_CABIWA010000001.1"/>
</dbReference>
<accession>A0A174LZ59</accession>
<reference evidence="8 9" key="1">
    <citation type="submission" date="2015-09" db="EMBL/GenBank/DDBJ databases">
        <authorList>
            <consortium name="Pathogen Informatics"/>
        </authorList>
    </citation>
    <scope>NUCLEOTIDE SEQUENCE [LARGE SCALE GENOMIC DNA]</scope>
    <source>
        <strain evidence="8 9">2789STDY5834939</strain>
    </source>
</reference>
<evidence type="ECO:0000259" key="7">
    <source>
        <dbReference type="PROSITE" id="PS51379"/>
    </source>
</evidence>
<keyword evidence="6" id="KW-0411">Iron-sulfur</keyword>
<dbReference type="EMBL" id="CZBE01000002">
    <property type="protein sequence ID" value="CUP27947.1"/>
    <property type="molecule type" value="Genomic_DNA"/>
</dbReference>
<dbReference type="Proteomes" id="UP000095765">
    <property type="component" value="Unassembled WGS sequence"/>
</dbReference>
<dbReference type="InterPro" id="IPR007160">
    <property type="entry name" value="DUF362"/>
</dbReference>
<keyword evidence="5" id="KW-0408">Iron</keyword>
<dbReference type="GO" id="GO:0051539">
    <property type="term" value="F:4 iron, 4 sulfur cluster binding"/>
    <property type="evidence" value="ECO:0007669"/>
    <property type="project" value="UniProtKB-KW"/>
</dbReference>
<dbReference type="PANTHER" id="PTHR24960">
    <property type="entry name" value="PHOTOSYSTEM I IRON-SULFUR CENTER-RELATED"/>
    <property type="match status" value="1"/>
</dbReference>